<gene>
    <name evidence="2" type="ORF">DdX_08957</name>
</gene>
<feature type="domain" description="BPTI/Kunitz inhibitor" evidence="1">
    <location>
        <begin position="292"/>
        <end position="344"/>
    </location>
</feature>
<dbReference type="GO" id="GO:0004867">
    <property type="term" value="F:serine-type endopeptidase inhibitor activity"/>
    <property type="evidence" value="ECO:0007669"/>
    <property type="project" value="InterPro"/>
</dbReference>
<evidence type="ECO:0000313" key="3">
    <source>
        <dbReference type="Proteomes" id="UP001201812"/>
    </source>
</evidence>
<dbReference type="Pfam" id="PF01683">
    <property type="entry name" value="EB"/>
    <property type="match status" value="1"/>
</dbReference>
<accession>A0AAD4N3F0</accession>
<dbReference type="SUPFAM" id="SSF57362">
    <property type="entry name" value="BPTI-like"/>
    <property type="match status" value="1"/>
</dbReference>
<dbReference type="Proteomes" id="UP001201812">
    <property type="component" value="Unassembled WGS sequence"/>
</dbReference>
<evidence type="ECO:0000313" key="2">
    <source>
        <dbReference type="EMBL" id="KAI1713443.1"/>
    </source>
</evidence>
<name>A0AAD4N3F0_9BILA</name>
<dbReference type="PROSITE" id="PS50279">
    <property type="entry name" value="BPTI_KUNITZ_2"/>
    <property type="match status" value="1"/>
</dbReference>
<dbReference type="InterPro" id="IPR053014">
    <property type="entry name" value="Cuticle_assoc_divergent"/>
</dbReference>
<proteinExistence type="predicted"/>
<dbReference type="InterPro" id="IPR002223">
    <property type="entry name" value="Kunitz_BPTI"/>
</dbReference>
<dbReference type="InterPro" id="IPR006149">
    <property type="entry name" value="EB_dom"/>
</dbReference>
<keyword evidence="3" id="KW-1185">Reference proteome</keyword>
<reference evidence="2" key="1">
    <citation type="submission" date="2022-01" db="EMBL/GenBank/DDBJ databases">
        <title>Genome Sequence Resource for Two Populations of Ditylenchus destructor, the Migratory Endoparasitic Phytonematode.</title>
        <authorList>
            <person name="Zhang H."/>
            <person name="Lin R."/>
            <person name="Xie B."/>
        </authorList>
    </citation>
    <scope>NUCLEOTIDE SEQUENCE</scope>
    <source>
        <strain evidence="2">BazhouSP</strain>
    </source>
</reference>
<dbReference type="Gene3D" id="4.10.410.10">
    <property type="entry name" value="Pancreatic trypsin inhibitor Kunitz domain"/>
    <property type="match status" value="1"/>
</dbReference>
<evidence type="ECO:0000259" key="1">
    <source>
        <dbReference type="PROSITE" id="PS50279"/>
    </source>
</evidence>
<dbReference type="AlphaFoldDB" id="A0AAD4N3F0"/>
<dbReference type="PANTHER" id="PTHR46339:SF4">
    <property type="entry name" value="BPTI_KUNITZ INHIBITOR DOMAIN-CONTAINING PROTEIN"/>
    <property type="match status" value="1"/>
</dbReference>
<comment type="caution">
    <text evidence="2">The sequence shown here is derived from an EMBL/GenBank/DDBJ whole genome shotgun (WGS) entry which is preliminary data.</text>
</comment>
<dbReference type="EMBL" id="JAKKPZ010000015">
    <property type="protein sequence ID" value="KAI1713443.1"/>
    <property type="molecule type" value="Genomic_DNA"/>
</dbReference>
<dbReference type="PANTHER" id="PTHR46339">
    <property type="entry name" value="PROTEIN CBG15282-RELATED"/>
    <property type="match status" value="1"/>
</dbReference>
<sequence>MSHGYCEVGMKCRDCHLLAIGHHCSLKAKTEFYYCDQKTEKVLLNRRAYLECKKGVLQLGHCDQFEEFDVISQKCDTRLLSNNDEKMVRRLKRSGGSKTGDMCAFNTDCQSGMYCFNGVCTCLSDYVSIAGYCWPKVNPGDSGCVEDLQCEAVWPGSKCSRMGLCDCPENTAPSKTRDGTVCVSAGVPPSCPLPEPNNPEAPNPATILANPTTHPLAQDTYMPVLCTSTSTEIQHSNNGDGSSWCVYPDGDQDVYVADIYNCVPHPQVRPDYFPEYADTVDGICCHSRAFVCVQPMEQGEEPSIPRWWYNSVTGTCSQFLWDPSQSENVSPNNFRTIEHCESYCRDTCRRGPNQFNRHSRGSILDETPVTNCLHQTGSCGPEFHCTLIGSHQHW</sequence>
<organism evidence="2 3">
    <name type="scientific">Ditylenchus destructor</name>
    <dbReference type="NCBI Taxonomy" id="166010"/>
    <lineage>
        <taxon>Eukaryota</taxon>
        <taxon>Metazoa</taxon>
        <taxon>Ecdysozoa</taxon>
        <taxon>Nematoda</taxon>
        <taxon>Chromadorea</taxon>
        <taxon>Rhabditida</taxon>
        <taxon>Tylenchina</taxon>
        <taxon>Tylenchomorpha</taxon>
        <taxon>Sphaerularioidea</taxon>
        <taxon>Anguinidae</taxon>
        <taxon>Anguininae</taxon>
        <taxon>Ditylenchus</taxon>
    </lineage>
</organism>
<dbReference type="CDD" id="cd00109">
    <property type="entry name" value="Kunitz-type"/>
    <property type="match status" value="1"/>
</dbReference>
<protein>
    <submittedName>
        <fullName evidence="2">Kunitz/Bovine pancreatic trypsin inhibitor domain-containing protein</fullName>
    </submittedName>
</protein>
<dbReference type="Pfam" id="PF00014">
    <property type="entry name" value="Kunitz_BPTI"/>
    <property type="match status" value="1"/>
</dbReference>
<dbReference type="InterPro" id="IPR036880">
    <property type="entry name" value="Kunitz_BPTI_sf"/>
</dbReference>
<dbReference type="SMART" id="SM00131">
    <property type="entry name" value="KU"/>
    <property type="match status" value="1"/>
</dbReference>